<evidence type="ECO:0000256" key="1">
    <source>
        <dbReference type="ARBA" id="ARBA00022614"/>
    </source>
</evidence>
<dbReference type="PANTHER" id="PTHR46652">
    <property type="entry name" value="LEUCINE-RICH REPEAT AND IQ DOMAIN-CONTAINING PROTEIN 1-RELATED"/>
    <property type="match status" value="1"/>
</dbReference>
<dbReference type="InterPro" id="IPR032675">
    <property type="entry name" value="LRR_dom_sf"/>
</dbReference>
<proteinExistence type="predicted"/>
<dbReference type="Proteomes" id="UP000626244">
    <property type="component" value="Unassembled WGS sequence"/>
</dbReference>
<keyword evidence="4" id="KW-1185">Reference proteome</keyword>
<gene>
    <name evidence="3" type="ORF">GCM10007380_14320</name>
</gene>
<protein>
    <submittedName>
        <fullName evidence="3">Uncharacterized protein</fullName>
    </submittedName>
</protein>
<sequence>MILMKIKNLKPRNLTFKLIITIILITSNHLIPSHSLAETNLKGVNNKLVQTLIPLKGEELIRDAYYVDTPNGKRTFTNVTYANSLLLAAFAGHSMLTPNSGYAYLPIIGSYCFVTVENGRDYLFNFWDAFTGSVNSSVGAATPISTVIGETYQVTLPYKHTILNEKGGETQEIEWGIFDSNQVILANNKKAIASTETGTITFQFKATTSTTYVTMGFKPTSSFTSNGDIRTLEIRGVSVKSIKKTIQEIFPDPNLSLVIANYLGLQVTSRVSEEHLASIINLDHASGKNIENLSGVEYLTNLKSANLSQNQISDVSPLSGLINLKDLNLASNKINDTSPLVDLLNLTLCNLSDQKVVLSQGTIRIPTTYYLKNPDGSTPGLTWSYGTGRYENNQITWSSPGDNKLTWNTTLTIGQAITTFSGQISQYTKGFLSFQTVPETISFQTSTIKSNETLIQRNEAIWNMKVSSDLPGRKWILTASIEKPLTKVDDPSKVLTNAIVYVDQNGTVPLSQSPLKVFEHVTDTIPVTPVKWDADKGILLKPDMTEVTIGTYTTDINWTLIDAP</sequence>
<comment type="caution">
    <text evidence="3">The sequence shown here is derived from an EMBL/GenBank/DDBJ whole genome shotgun (WGS) entry which is preliminary data.</text>
</comment>
<accession>A0A8J3AF31</accession>
<dbReference type="InterPro" id="IPR050836">
    <property type="entry name" value="SDS22/Internalin_LRR"/>
</dbReference>
<evidence type="ECO:0000256" key="2">
    <source>
        <dbReference type="ARBA" id="ARBA00022737"/>
    </source>
</evidence>
<keyword evidence="2" id="KW-0677">Repeat</keyword>
<organism evidence="3 4">
    <name type="scientific">Gottfriedia solisilvae</name>
    <dbReference type="NCBI Taxonomy" id="1516104"/>
    <lineage>
        <taxon>Bacteria</taxon>
        <taxon>Bacillati</taxon>
        <taxon>Bacillota</taxon>
        <taxon>Bacilli</taxon>
        <taxon>Bacillales</taxon>
        <taxon>Bacillaceae</taxon>
        <taxon>Gottfriedia</taxon>
    </lineage>
</organism>
<evidence type="ECO:0000313" key="3">
    <source>
        <dbReference type="EMBL" id="GGI12719.1"/>
    </source>
</evidence>
<dbReference type="Gene3D" id="3.80.10.10">
    <property type="entry name" value="Ribonuclease Inhibitor"/>
    <property type="match status" value="1"/>
</dbReference>
<dbReference type="InterPro" id="IPR014756">
    <property type="entry name" value="Ig_E-set"/>
</dbReference>
<name>A0A8J3AF31_9BACI</name>
<dbReference type="InterPro" id="IPR001611">
    <property type="entry name" value="Leu-rich_rpt"/>
</dbReference>
<dbReference type="AlphaFoldDB" id="A0A8J3AF31"/>
<dbReference type="EMBL" id="BMHB01000001">
    <property type="protein sequence ID" value="GGI12719.1"/>
    <property type="molecule type" value="Genomic_DNA"/>
</dbReference>
<dbReference type="SUPFAM" id="SSF81296">
    <property type="entry name" value="E set domains"/>
    <property type="match status" value="1"/>
</dbReference>
<reference evidence="4" key="1">
    <citation type="journal article" date="2019" name="Int. J. Syst. Evol. Microbiol.">
        <title>The Global Catalogue of Microorganisms (GCM) 10K type strain sequencing project: providing services to taxonomists for standard genome sequencing and annotation.</title>
        <authorList>
            <consortium name="The Broad Institute Genomics Platform"/>
            <consortium name="The Broad Institute Genome Sequencing Center for Infectious Disease"/>
            <person name="Wu L."/>
            <person name="Ma J."/>
        </authorList>
    </citation>
    <scope>NUCLEOTIDE SEQUENCE [LARGE SCALE GENOMIC DNA]</scope>
    <source>
        <strain evidence="4">CGMCC 1.14993</strain>
    </source>
</reference>
<keyword evidence="1" id="KW-0433">Leucine-rich repeat</keyword>
<dbReference type="PANTHER" id="PTHR46652:SF3">
    <property type="entry name" value="LEUCINE-RICH REPEAT-CONTAINING PROTEIN 9"/>
    <property type="match status" value="1"/>
</dbReference>
<dbReference type="SUPFAM" id="SSF52058">
    <property type="entry name" value="L domain-like"/>
    <property type="match status" value="1"/>
</dbReference>
<evidence type="ECO:0000313" key="4">
    <source>
        <dbReference type="Proteomes" id="UP000626244"/>
    </source>
</evidence>
<dbReference type="InterPro" id="IPR025875">
    <property type="entry name" value="Leu-rich_rpt_4"/>
</dbReference>
<dbReference type="PROSITE" id="PS51450">
    <property type="entry name" value="LRR"/>
    <property type="match status" value="2"/>
</dbReference>
<dbReference type="RefSeq" id="WP_087997803.1">
    <property type="nucleotide sequence ID" value="NZ_BMHB01000001.1"/>
</dbReference>
<dbReference type="Pfam" id="PF12799">
    <property type="entry name" value="LRR_4"/>
    <property type="match status" value="1"/>
</dbReference>